<dbReference type="PANTHER" id="PTHR34987">
    <property type="entry name" value="C, PUTATIVE (AFU_ORTHOLOGUE AFUA_3G02880)-RELATED"/>
    <property type="match status" value="1"/>
</dbReference>
<dbReference type="InterPro" id="IPR035396">
    <property type="entry name" value="Bac_rhamnosid6H"/>
</dbReference>
<dbReference type="Pfam" id="PF17390">
    <property type="entry name" value="Bac_rhamnosid_C"/>
    <property type="match status" value="1"/>
</dbReference>
<organism evidence="3 4">
    <name type="scientific">Leifsonia williamsii</name>
    <dbReference type="NCBI Taxonomy" id="3035919"/>
    <lineage>
        <taxon>Bacteria</taxon>
        <taxon>Bacillati</taxon>
        <taxon>Actinomycetota</taxon>
        <taxon>Actinomycetes</taxon>
        <taxon>Micrococcales</taxon>
        <taxon>Microbacteriaceae</taxon>
        <taxon>Leifsonia</taxon>
    </lineage>
</organism>
<dbReference type="Pfam" id="PF17389">
    <property type="entry name" value="Bac_rhamnosid6H"/>
    <property type="match status" value="1"/>
</dbReference>
<evidence type="ECO:0008006" key="5">
    <source>
        <dbReference type="Google" id="ProtNLM"/>
    </source>
</evidence>
<dbReference type="PANTHER" id="PTHR34987:SF6">
    <property type="entry name" value="ALPHA-L-RHAMNOSIDASE SIX-HAIRPIN GLYCOSIDASE DOMAIN-CONTAINING PROTEIN"/>
    <property type="match status" value="1"/>
</dbReference>
<gene>
    <name evidence="3" type="ORF">P5G50_04620</name>
</gene>
<dbReference type="RefSeq" id="WP_301210121.1">
    <property type="nucleotide sequence ID" value="NZ_JAROCF010000001.1"/>
</dbReference>
<evidence type="ECO:0000313" key="3">
    <source>
        <dbReference type="EMBL" id="MDN4613730.1"/>
    </source>
</evidence>
<accession>A0ABT8K8F6</accession>
<feature type="domain" description="Alpha-L-rhamnosidase C-terminal" evidence="2">
    <location>
        <begin position="527"/>
        <end position="564"/>
    </location>
</feature>
<sequence length="598" mass="63854">MTWYYPPRQYELGMLHELVRSGFAANRHVDYALNHAQPASAAEFRVDGGDPFMVAAVPPAIELPDAARVEVRLPGEDWQPAVAVAAHGEAPPHVQPEPVVAVPLTLRDGLWEADGPLLGRPVFASIAEPVVSSGESREEALADPEAAETRHDVVRLPDGRWTTAHRLGFRYLRVESDNPITDVIVEASRRPTPRAGAFSCSDDELTRIWQVSADTLRVCMQGLMLDGIKRDRMPWIGDQALNTLANAYAFGDGGIVAASLTALGRPRHGFVNGISDYSLWWVIGTGFFASAFDARAYLAGEADHLHAFVEGLAEQAGDDGLLRPRPGDDDFLKLVFIDWGVEADPARDATALQVLWHWALTSAAHLLGSVGHPGAGRWEALAATVRSTLHRTAWDAEGQVWREYADGASAASPYPNFLAVLARLGGADGDVTPAMRALLTGTRRAGTPFMTGFLLRALIEAGEPATAVECVRELWGGMLAAGATSFWEEFAEPGASPYEMYGRPFGKSLCHAWSSSPAALLPDAILGVRPLADGWARFAVAPALGGLEWAEARIPAPQGDIVVRADAGGTVVDVPAGAVLVAEGGEHPGPACVRLPSP</sequence>
<reference evidence="3" key="1">
    <citation type="submission" date="2023-06" db="EMBL/GenBank/DDBJ databases">
        <title>MT1 and MT2 Draft Genomes of Novel Species.</title>
        <authorList>
            <person name="Venkateswaran K."/>
        </authorList>
    </citation>
    <scope>NUCLEOTIDE SEQUENCE</scope>
    <source>
        <strain evidence="3">F6_8S_P_1B</strain>
    </source>
</reference>
<evidence type="ECO:0000313" key="4">
    <source>
        <dbReference type="Proteomes" id="UP001174208"/>
    </source>
</evidence>
<name>A0ABT8K8F6_9MICO</name>
<feature type="domain" description="Alpha-L-rhamnosidase six-hairpin glycosidase" evidence="1">
    <location>
        <begin position="194"/>
        <end position="524"/>
    </location>
</feature>
<dbReference type="Gene3D" id="1.50.10.10">
    <property type="match status" value="1"/>
</dbReference>
<evidence type="ECO:0000259" key="1">
    <source>
        <dbReference type="Pfam" id="PF17389"/>
    </source>
</evidence>
<dbReference type="SUPFAM" id="SSF48208">
    <property type="entry name" value="Six-hairpin glycosidases"/>
    <property type="match status" value="1"/>
</dbReference>
<dbReference type="Proteomes" id="UP001174208">
    <property type="component" value="Unassembled WGS sequence"/>
</dbReference>
<dbReference type="InterPro" id="IPR012341">
    <property type="entry name" value="6hp_glycosidase-like_sf"/>
</dbReference>
<evidence type="ECO:0000259" key="2">
    <source>
        <dbReference type="Pfam" id="PF17390"/>
    </source>
</evidence>
<proteinExistence type="predicted"/>
<dbReference type="EMBL" id="JAROCF010000001">
    <property type="protein sequence ID" value="MDN4613730.1"/>
    <property type="molecule type" value="Genomic_DNA"/>
</dbReference>
<keyword evidence="4" id="KW-1185">Reference proteome</keyword>
<comment type="caution">
    <text evidence="3">The sequence shown here is derived from an EMBL/GenBank/DDBJ whole genome shotgun (WGS) entry which is preliminary data.</text>
</comment>
<dbReference type="Gene3D" id="2.60.420.10">
    <property type="entry name" value="Maltose phosphorylase, domain 3"/>
    <property type="match status" value="1"/>
</dbReference>
<dbReference type="InterPro" id="IPR035398">
    <property type="entry name" value="Bac_rhamnosid_C"/>
</dbReference>
<protein>
    <recommendedName>
        <fullName evidence="5">Alpha-L-rhamnosidase</fullName>
    </recommendedName>
</protein>
<dbReference type="InterPro" id="IPR008928">
    <property type="entry name" value="6-hairpin_glycosidase_sf"/>
</dbReference>